<keyword evidence="2" id="KW-0472">Membrane</keyword>
<evidence type="ECO:0000313" key="3">
    <source>
        <dbReference type="EMBL" id="KDP37538.1"/>
    </source>
</evidence>
<organism evidence="3 4">
    <name type="scientific">Jatropha curcas</name>
    <name type="common">Barbados nut</name>
    <dbReference type="NCBI Taxonomy" id="180498"/>
    <lineage>
        <taxon>Eukaryota</taxon>
        <taxon>Viridiplantae</taxon>
        <taxon>Streptophyta</taxon>
        <taxon>Embryophyta</taxon>
        <taxon>Tracheophyta</taxon>
        <taxon>Spermatophyta</taxon>
        <taxon>Magnoliopsida</taxon>
        <taxon>eudicotyledons</taxon>
        <taxon>Gunneridae</taxon>
        <taxon>Pentapetalae</taxon>
        <taxon>rosids</taxon>
        <taxon>fabids</taxon>
        <taxon>Malpighiales</taxon>
        <taxon>Euphorbiaceae</taxon>
        <taxon>Crotonoideae</taxon>
        <taxon>Jatropheae</taxon>
        <taxon>Jatropha</taxon>
    </lineage>
</organism>
<feature type="region of interest" description="Disordered" evidence="1">
    <location>
        <begin position="312"/>
        <end position="355"/>
    </location>
</feature>
<reference evidence="3 4" key="1">
    <citation type="journal article" date="2014" name="PLoS ONE">
        <title>Global Analysis of Gene Expression Profiles in Physic Nut (Jatropha curcas L.) Seedlings Exposed to Salt Stress.</title>
        <authorList>
            <person name="Zhang L."/>
            <person name="Zhang C."/>
            <person name="Wu P."/>
            <person name="Chen Y."/>
            <person name="Li M."/>
            <person name="Jiang H."/>
            <person name="Wu G."/>
        </authorList>
    </citation>
    <scope>NUCLEOTIDE SEQUENCE [LARGE SCALE GENOMIC DNA]</scope>
    <source>
        <strain evidence="4">cv. GZQX0401</strain>
        <tissue evidence="3">Young leaves</tissue>
    </source>
</reference>
<keyword evidence="4" id="KW-1185">Reference proteome</keyword>
<dbReference type="Proteomes" id="UP000027138">
    <property type="component" value="Unassembled WGS sequence"/>
</dbReference>
<feature type="transmembrane region" description="Helical" evidence="2">
    <location>
        <begin position="127"/>
        <end position="149"/>
    </location>
</feature>
<proteinExistence type="predicted"/>
<evidence type="ECO:0000256" key="2">
    <source>
        <dbReference type="SAM" id="Phobius"/>
    </source>
</evidence>
<keyword evidence="2" id="KW-1133">Transmembrane helix</keyword>
<dbReference type="AlphaFoldDB" id="A0A067KR93"/>
<keyword evidence="2" id="KW-0812">Transmembrane</keyword>
<evidence type="ECO:0000313" key="4">
    <source>
        <dbReference type="Proteomes" id="UP000027138"/>
    </source>
</evidence>
<accession>A0A067KR93</accession>
<protein>
    <submittedName>
        <fullName evidence="3">Uncharacterized protein</fullName>
    </submittedName>
</protein>
<dbReference type="EMBL" id="KK914399">
    <property type="protein sequence ID" value="KDP37538.1"/>
    <property type="molecule type" value="Genomic_DNA"/>
</dbReference>
<sequence>MPLSSPAMGRAHFCKIRPSGTQNEMVYREVCPDGLDALPEPDFVAKRLDRWMDCAMVIFSAFCDYLVLVGGFNWGYFNRPSTITTFDCVMVIVDDFYDYLALVGSFNWGYFVRPNTIMAFDRWTDCAMLIISNFCGYLSPVGIFGLRMLHFGRLSFERPGFSNAALREIHLTRARHYSCSEGSTTTDHLAAFMPGTYAIFDWTHLPPPTEFDPFTEAKELDRGHDDALRDKRMRESSDSRAPDTNVVVGKPEHGLGASFSFILDCTGQPAQGMLETHLVFIADYNEVSQLYKAARLKLAVARLFDEHISRTSMAPPEDRGWGAQHGGHASPRPIIIEESKESGSEDSEETESNMS</sequence>
<feature type="transmembrane region" description="Helical" evidence="2">
    <location>
        <begin position="56"/>
        <end position="77"/>
    </location>
</feature>
<feature type="compositionally biased region" description="Basic and acidic residues" evidence="1">
    <location>
        <begin position="222"/>
        <end position="241"/>
    </location>
</feature>
<name>A0A067KR93_JATCU</name>
<gene>
    <name evidence="3" type="ORF">JCGZ_05977</name>
</gene>
<evidence type="ECO:0000256" key="1">
    <source>
        <dbReference type="SAM" id="MobiDB-lite"/>
    </source>
</evidence>
<feature type="compositionally biased region" description="Acidic residues" evidence="1">
    <location>
        <begin position="344"/>
        <end position="355"/>
    </location>
</feature>
<feature type="region of interest" description="Disordered" evidence="1">
    <location>
        <begin position="222"/>
        <end position="248"/>
    </location>
</feature>